<evidence type="ECO:0008006" key="4">
    <source>
        <dbReference type="Google" id="ProtNLM"/>
    </source>
</evidence>
<feature type="compositionally biased region" description="Low complexity" evidence="1">
    <location>
        <begin position="1413"/>
        <end position="1436"/>
    </location>
</feature>
<feature type="compositionally biased region" description="Low complexity" evidence="1">
    <location>
        <begin position="1379"/>
        <end position="1406"/>
    </location>
</feature>
<feature type="region of interest" description="Disordered" evidence="1">
    <location>
        <begin position="1601"/>
        <end position="1624"/>
    </location>
</feature>
<feature type="compositionally biased region" description="Acidic residues" evidence="1">
    <location>
        <begin position="77"/>
        <end position="97"/>
    </location>
</feature>
<evidence type="ECO:0000313" key="2">
    <source>
        <dbReference type="EMBL" id="KAJ4955214.1"/>
    </source>
</evidence>
<feature type="compositionally biased region" description="Polar residues" evidence="1">
    <location>
        <begin position="1306"/>
        <end position="1316"/>
    </location>
</feature>
<keyword evidence="3" id="KW-1185">Reference proteome</keyword>
<feature type="region of interest" description="Disordered" evidence="1">
    <location>
        <begin position="1"/>
        <end position="128"/>
    </location>
</feature>
<feature type="region of interest" description="Disordered" evidence="1">
    <location>
        <begin position="166"/>
        <end position="230"/>
    </location>
</feature>
<accession>A0A9Q0GX58</accession>
<feature type="compositionally biased region" description="Low complexity" evidence="1">
    <location>
        <begin position="276"/>
        <end position="292"/>
    </location>
</feature>
<comment type="caution">
    <text evidence="2">The sequence shown here is derived from an EMBL/GenBank/DDBJ whole genome shotgun (WGS) entry which is preliminary data.</text>
</comment>
<feature type="region of interest" description="Disordered" evidence="1">
    <location>
        <begin position="471"/>
        <end position="614"/>
    </location>
</feature>
<dbReference type="InterPro" id="IPR039317">
    <property type="entry name" value="TIC"/>
</dbReference>
<dbReference type="GO" id="GO:0005634">
    <property type="term" value="C:nucleus"/>
    <property type="evidence" value="ECO:0007669"/>
    <property type="project" value="TreeGrafter"/>
</dbReference>
<feature type="region of interest" description="Disordered" evidence="1">
    <location>
        <begin position="1306"/>
        <end position="1474"/>
    </location>
</feature>
<dbReference type="EMBL" id="JAMYWD010000011">
    <property type="protein sequence ID" value="KAJ4955214.1"/>
    <property type="molecule type" value="Genomic_DNA"/>
</dbReference>
<proteinExistence type="predicted"/>
<feature type="compositionally biased region" description="Low complexity" evidence="1">
    <location>
        <begin position="1218"/>
        <end position="1262"/>
    </location>
</feature>
<feature type="compositionally biased region" description="Low complexity" evidence="1">
    <location>
        <begin position="566"/>
        <end position="592"/>
    </location>
</feature>
<feature type="compositionally biased region" description="Basic and acidic residues" evidence="1">
    <location>
        <begin position="410"/>
        <end position="437"/>
    </location>
</feature>
<dbReference type="GO" id="GO:0042752">
    <property type="term" value="P:regulation of circadian rhythm"/>
    <property type="evidence" value="ECO:0007669"/>
    <property type="project" value="InterPro"/>
</dbReference>
<organism evidence="2 3">
    <name type="scientific">Protea cynaroides</name>
    <dbReference type="NCBI Taxonomy" id="273540"/>
    <lineage>
        <taxon>Eukaryota</taxon>
        <taxon>Viridiplantae</taxon>
        <taxon>Streptophyta</taxon>
        <taxon>Embryophyta</taxon>
        <taxon>Tracheophyta</taxon>
        <taxon>Spermatophyta</taxon>
        <taxon>Magnoliopsida</taxon>
        <taxon>Proteales</taxon>
        <taxon>Proteaceae</taxon>
        <taxon>Protea</taxon>
    </lineage>
</organism>
<feature type="region of interest" description="Disordered" evidence="1">
    <location>
        <begin position="248"/>
        <end position="437"/>
    </location>
</feature>
<feature type="compositionally biased region" description="Polar residues" evidence="1">
    <location>
        <begin position="1444"/>
        <end position="1455"/>
    </location>
</feature>
<feature type="compositionally biased region" description="Low complexity" evidence="1">
    <location>
        <begin position="188"/>
        <end position="205"/>
    </location>
</feature>
<feature type="region of interest" description="Disordered" evidence="1">
    <location>
        <begin position="822"/>
        <end position="841"/>
    </location>
</feature>
<evidence type="ECO:0000256" key="1">
    <source>
        <dbReference type="SAM" id="MobiDB-lite"/>
    </source>
</evidence>
<feature type="compositionally biased region" description="Low complexity" evidence="1">
    <location>
        <begin position="1456"/>
        <end position="1474"/>
    </location>
</feature>
<sequence>MDRNREVRRGSMPAANGLSRRRHRSSSLRDSPEEDVPVELQETARLRDRGNKKDRDRDRSSRNKRRRGDRLINREDGGEDSTEESMDEEEEYEDEDSGALRMLTANPPSSSSLSNHHHQRKSFSPAKVVRASATWKVADEMIGVSVPRKARSASAKRSHECWMSSSIASGSGAEQIHRQASTSPARLNASAPSPASISPSSSNISVRRKMKPIGPKHRPPKMSKPSSSIQEDIEIEVAEVLYGLMRQSQCPSKQEIPANASQKLDSKETNGSNNEVRSTVSSPVPISPPAAAHQLSVLPQNSSTSTTSLPVVAPKRKRPRPVKLEEESPVIVAGRNGSISSAAAKVENQQPAKSEASSPKSEKNSGSASQNAGDSVDLGSQPAVAMASFEPPESEPVRAESNTASAPKPFTEETETRDGVQSREEAPSPKKESPLCTKLDVDLEDARVKKTVSTASDVECKREEKFKIDLMAPPLKSSPERDGEMEYESDPKSLALDVEMVPKAETLVTAEEKTEEIAKQEPMEGQLEDKNKELVVEESESEKPLANKERILDLQLDLEKPDKDSGSGSVSGSQQQQPQLPQGQKQQQQQPPKAANRNEPKIEKTAQSTSLPVPMTLAGWPAGLPSLGYMPPLQAVVSMDGSTGSSTPVQPPHLLSQHRPKRCATHYYIARNIYYHQQFTRINPFWPAAAGSPSMYGAKPYNLNVVPPTESTILGSSLQGSFAGRSLHSGQEKVQASSTIPGHNAKDKSSAPAAANFMDVTQRKQLVLQQAQQAQPAAAGNLMHGPAFIFPMSQQQQAAAAAAAASRSGAVKSGVTQGNAALPGAATNSGPVPPVSSSSTAAGTATTVSFNYPNLPANEAQYLAILQNNGYPFPIPAHVGAPPPYRGGNPGQAMSFFNGSFYSSQMIHPSQLQQQAQQQQAHSQPQLVQQGHQNTSTSSGSSSSHKHQQAHQQQQQRLQAGGSNSGVGNSYNFPGSKNRLPMQQQQQQQQQQNHPVPVPNQSRHHEAEGGGDSPSTADSRISHARKSIYAQNFAVPIHPQNYALMSSAALGGSGSGNHGEKQPQQQQSTKGGVELLPTQAFAMPFPSFNGAATGPGLDFSSLAQNHAIFQTLPEAARHGYQIAAASAAAAAAQAAQQKKNHHISEEGKTGGDSINVEDERKGASGKAPASVGQSLAFSRPDSTDPSVSTVLGNAVIDGSGRTLNLISAPISGNRVGRATTSTSTTSTAAPASSPSSQHQQQHPLIQLQKQQQQQQQQQLAAAMARGKTPTSSNVNIYSDRIPPSSSTAAKFPNALSVFPQALVQSSSPAQSPQWKNSARTTSSPAPSPSLASTSTSSLKNLPQQQSRTQQGQTHISFGVNPKPTTAPQGQQIPMNNQQSPSSPVVVGSPPPSSISKGAGGSPRTSSTGGGKAGSSPALPSQQPKSSSSGPSRKSSPVGGRNVPSILSNSHMGSALSSGGKPQSQSQVQQQLQKQSLQQPQIYFANAYMQSQSPQATNNMTTSSNSATAGYYHQRRQSDQQQGALTASSSGMLAMCPPLTLAGASTSDPAKAAAAAAANGMKGGMPPSGLLHAAQFSAQTAGNSHQLLSTFPYLHAMPTISMKPAEQKQPAGNDNLHACWQPEKR</sequence>
<feature type="region of interest" description="Disordered" evidence="1">
    <location>
        <begin position="1213"/>
        <end position="1281"/>
    </location>
</feature>
<feature type="compositionally biased region" description="Basic and acidic residues" evidence="1">
    <location>
        <begin position="42"/>
        <end position="61"/>
    </location>
</feature>
<name>A0A9Q0GX58_9MAGN</name>
<feature type="compositionally biased region" description="Polar residues" evidence="1">
    <location>
        <begin position="1362"/>
        <end position="1378"/>
    </location>
</feature>
<dbReference type="PANTHER" id="PTHR34798">
    <property type="entry name" value="PROTEIN TIME FOR COFFEE"/>
    <property type="match status" value="1"/>
</dbReference>
<feature type="region of interest" description="Disordered" evidence="1">
    <location>
        <begin position="1048"/>
        <end position="1070"/>
    </location>
</feature>
<reference evidence="2" key="1">
    <citation type="journal article" date="2023" name="Plant J.">
        <title>The genome of the king protea, Protea cynaroides.</title>
        <authorList>
            <person name="Chang J."/>
            <person name="Duong T.A."/>
            <person name="Schoeman C."/>
            <person name="Ma X."/>
            <person name="Roodt D."/>
            <person name="Barker N."/>
            <person name="Li Z."/>
            <person name="Van de Peer Y."/>
            <person name="Mizrachi E."/>
        </authorList>
    </citation>
    <scope>NUCLEOTIDE SEQUENCE</scope>
    <source>
        <tissue evidence="2">Young leaves</tissue>
    </source>
</reference>
<feature type="compositionally biased region" description="Basic and acidic residues" evidence="1">
    <location>
        <begin position="510"/>
        <end position="565"/>
    </location>
</feature>
<feature type="compositionally biased region" description="Polar residues" evidence="1">
    <location>
        <begin position="259"/>
        <end position="275"/>
    </location>
</feature>
<dbReference type="OrthoDB" id="784889at2759"/>
<feature type="compositionally biased region" description="Low complexity" evidence="1">
    <location>
        <begin position="1317"/>
        <end position="1352"/>
    </location>
</feature>
<evidence type="ECO:0000313" key="3">
    <source>
        <dbReference type="Proteomes" id="UP001141806"/>
    </source>
</evidence>
<feature type="compositionally biased region" description="Basic residues" evidence="1">
    <location>
        <begin position="206"/>
        <end position="221"/>
    </location>
</feature>
<dbReference type="PANTHER" id="PTHR34798:SF2">
    <property type="entry name" value="PROTEIN TIME FOR COFFEE"/>
    <property type="match status" value="1"/>
</dbReference>
<feature type="compositionally biased region" description="Low complexity" evidence="1">
    <location>
        <begin position="983"/>
        <end position="992"/>
    </location>
</feature>
<feature type="region of interest" description="Disordered" evidence="1">
    <location>
        <begin position="907"/>
        <end position="1020"/>
    </location>
</feature>
<feature type="compositionally biased region" description="Polar residues" evidence="1">
    <location>
        <begin position="364"/>
        <end position="373"/>
    </location>
</feature>
<feature type="compositionally biased region" description="Low complexity" evidence="1">
    <location>
        <begin position="950"/>
        <end position="972"/>
    </location>
</feature>
<gene>
    <name evidence="2" type="ORF">NE237_011997</name>
</gene>
<feature type="compositionally biased region" description="Low complexity" evidence="1">
    <location>
        <begin position="908"/>
        <end position="943"/>
    </location>
</feature>
<protein>
    <recommendedName>
        <fullName evidence="4">Protein TIME FOR COFFEE</fullName>
    </recommendedName>
</protein>
<feature type="compositionally biased region" description="Polar residues" evidence="1">
    <location>
        <begin position="297"/>
        <end position="309"/>
    </location>
</feature>
<dbReference type="Proteomes" id="UP001141806">
    <property type="component" value="Unassembled WGS sequence"/>
</dbReference>
<feature type="region of interest" description="Disordered" evidence="1">
    <location>
        <begin position="1133"/>
        <end position="1187"/>
    </location>
</feature>